<dbReference type="GO" id="GO:0022857">
    <property type="term" value="F:transmembrane transporter activity"/>
    <property type="evidence" value="ECO:0007669"/>
    <property type="project" value="InterPro"/>
</dbReference>
<feature type="transmembrane region" description="Helical" evidence="5">
    <location>
        <begin position="304"/>
        <end position="323"/>
    </location>
</feature>
<feature type="transmembrane region" description="Helical" evidence="5">
    <location>
        <begin position="101"/>
        <end position="122"/>
    </location>
</feature>
<dbReference type="InterPro" id="IPR020846">
    <property type="entry name" value="MFS_dom"/>
</dbReference>
<feature type="transmembrane region" description="Helical" evidence="5">
    <location>
        <begin position="228"/>
        <end position="247"/>
    </location>
</feature>
<feature type="transmembrane region" description="Helical" evidence="5">
    <location>
        <begin position="163"/>
        <end position="186"/>
    </location>
</feature>
<evidence type="ECO:0000259" key="6">
    <source>
        <dbReference type="PROSITE" id="PS50850"/>
    </source>
</evidence>
<keyword evidence="2 5" id="KW-0812">Transmembrane</keyword>
<feature type="transmembrane region" description="Helical" evidence="5">
    <location>
        <begin position="426"/>
        <end position="445"/>
    </location>
</feature>
<protein>
    <submittedName>
        <fullName evidence="7">EmrB/QacA subfamily drug resistance transporter</fullName>
    </submittedName>
</protein>
<keyword evidence="4 5" id="KW-0472">Membrane</keyword>
<dbReference type="PROSITE" id="PS50850">
    <property type="entry name" value="MFS"/>
    <property type="match status" value="1"/>
</dbReference>
<accession>A0A371NAS1</accession>
<feature type="transmembrane region" description="Helical" evidence="5">
    <location>
        <begin position="134"/>
        <end position="157"/>
    </location>
</feature>
<dbReference type="PANTHER" id="PTHR23501">
    <property type="entry name" value="MAJOR FACILITATOR SUPERFAMILY"/>
    <property type="match status" value="1"/>
</dbReference>
<feature type="transmembrane region" description="Helical" evidence="5">
    <location>
        <begin position="393"/>
        <end position="414"/>
    </location>
</feature>
<feature type="transmembrane region" description="Helical" evidence="5">
    <location>
        <begin position="330"/>
        <end position="349"/>
    </location>
</feature>
<evidence type="ECO:0000313" key="8">
    <source>
        <dbReference type="Proteomes" id="UP000256864"/>
    </source>
</evidence>
<keyword evidence="3 5" id="KW-1133">Transmembrane helix</keyword>
<dbReference type="EMBL" id="QREL01000003">
    <property type="protein sequence ID" value="REE25254.1"/>
    <property type="molecule type" value="Genomic_DNA"/>
</dbReference>
<evidence type="ECO:0000256" key="4">
    <source>
        <dbReference type="ARBA" id="ARBA00023136"/>
    </source>
</evidence>
<dbReference type="Pfam" id="PF07690">
    <property type="entry name" value="MFS_1"/>
    <property type="match status" value="1"/>
</dbReference>
<feature type="transmembrane region" description="Helical" evidence="5">
    <location>
        <begin position="45"/>
        <end position="65"/>
    </location>
</feature>
<feature type="transmembrane region" description="Helical" evidence="5">
    <location>
        <begin position="12"/>
        <end position="33"/>
    </location>
</feature>
<feature type="transmembrane region" description="Helical" evidence="5">
    <location>
        <begin position="77"/>
        <end position="95"/>
    </location>
</feature>
<proteinExistence type="predicted"/>
<organism evidence="7 8">
    <name type="scientific">Methanothermobacter defluvii</name>
    <dbReference type="NCBI Taxonomy" id="49339"/>
    <lineage>
        <taxon>Archaea</taxon>
        <taxon>Methanobacteriati</taxon>
        <taxon>Methanobacteriota</taxon>
        <taxon>Methanomada group</taxon>
        <taxon>Methanobacteria</taxon>
        <taxon>Methanobacteriales</taxon>
        <taxon>Methanobacteriaceae</taxon>
        <taxon>Methanothermobacter</taxon>
    </lineage>
</organism>
<dbReference type="PANTHER" id="PTHR23501:SF190">
    <property type="entry name" value="MAJOR FACILITATOR SUPERFAMILY MFS_1"/>
    <property type="match status" value="1"/>
</dbReference>
<evidence type="ECO:0000313" key="7">
    <source>
        <dbReference type="EMBL" id="REE25254.1"/>
    </source>
</evidence>
<dbReference type="AlphaFoldDB" id="A0A371NAS1"/>
<evidence type="ECO:0000256" key="2">
    <source>
        <dbReference type="ARBA" id="ARBA00022692"/>
    </source>
</evidence>
<reference evidence="7 8" key="1">
    <citation type="submission" date="2018-07" db="EMBL/GenBank/DDBJ databases">
        <title>Genomic Encyclopedia of Type Strains, Phase IV (KMG-IV): sequencing the most valuable type-strain genomes for metagenomic binning, comparative biology and taxonomic classification.</title>
        <authorList>
            <person name="Goeker M."/>
        </authorList>
    </citation>
    <scope>NUCLEOTIDE SEQUENCE [LARGE SCALE GENOMIC DNA]</scope>
    <source>
        <strain evidence="7 8">DSM 7466</strain>
    </source>
</reference>
<evidence type="ECO:0000256" key="1">
    <source>
        <dbReference type="ARBA" id="ARBA00004141"/>
    </source>
</evidence>
<sequence>MIETEKRNRILLLLFVGVFMGALDIGIIGPALPAIEGYFKVDPRLASWTFISYILFFMVGTPLMAKLSDRYGRRDIYILDIILFALGSVITAISPSYPLLILGRSIQGFGAGGIFPVASAFIGDTFPPESRGKALGIIGSVFGFSSIAGPILAGFILPYGWQWLFLINIPIAATIVVGGFLILPVTGKTDDGEFDARGTLLLAIIVASLAVGINQIDTTDLTGSLMRPIVVVPLILAAALTPILWRVERAAPDPVVQVDLLASREVRIATAISAGNGLSQAAIVFIPSYALLALSLSESMASFSLLPFVTTMALSAPIVGVLLDRVGSRVVMISGSLILMVGCTIMALLSSTTPLFILAEVLMALGLITVIGAPLRYIMLSETPPEHRASGQALINILSSAGQLVGGALIGGIVASMGSGVMGYRFSFLFLVAVAFTLFLLSTGLKGRKEQLETMKRNI</sequence>
<dbReference type="Gene3D" id="1.20.1720.10">
    <property type="entry name" value="Multidrug resistance protein D"/>
    <property type="match status" value="1"/>
</dbReference>
<feature type="transmembrane region" description="Helical" evidence="5">
    <location>
        <begin position="355"/>
        <end position="373"/>
    </location>
</feature>
<name>A0A371NAS1_9EURY</name>
<gene>
    <name evidence="7" type="ORF">C7452_1604</name>
</gene>
<dbReference type="Gene3D" id="1.20.1250.20">
    <property type="entry name" value="MFS general substrate transporter like domains"/>
    <property type="match status" value="1"/>
</dbReference>
<feature type="transmembrane region" description="Helical" evidence="5">
    <location>
        <begin position="268"/>
        <end position="292"/>
    </location>
</feature>
<comment type="caution">
    <text evidence="7">The sequence shown here is derived from an EMBL/GenBank/DDBJ whole genome shotgun (WGS) entry which is preliminary data.</text>
</comment>
<dbReference type="InterPro" id="IPR036259">
    <property type="entry name" value="MFS_trans_sf"/>
</dbReference>
<evidence type="ECO:0000256" key="5">
    <source>
        <dbReference type="SAM" id="Phobius"/>
    </source>
</evidence>
<comment type="subcellular location">
    <subcellularLocation>
        <location evidence="1">Membrane</location>
        <topology evidence="1">Multi-pass membrane protein</topology>
    </subcellularLocation>
</comment>
<dbReference type="InterPro" id="IPR011701">
    <property type="entry name" value="MFS"/>
</dbReference>
<dbReference type="Proteomes" id="UP000256864">
    <property type="component" value="Unassembled WGS sequence"/>
</dbReference>
<dbReference type="SUPFAM" id="SSF103473">
    <property type="entry name" value="MFS general substrate transporter"/>
    <property type="match status" value="1"/>
</dbReference>
<dbReference type="InterPro" id="IPR001958">
    <property type="entry name" value="Tet-R_TetA/multi-R_MdtG-like"/>
</dbReference>
<feature type="domain" description="Major facilitator superfamily (MFS) profile" evidence="6">
    <location>
        <begin position="10"/>
        <end position="445"/>
    </location>
</feature>
<keyword evidence="8" id="KW-1185">Reference proteome</keyword>
<dbReference type="GO" id="GO:0005886">
    <property type="term" value="C:plasma membrane"/>
    <property type="evidence" value="ECO:0007669"/>
    <property type="project" value="TreeGrafter"/>
</dbReference>
<feature type="transmembrane region" description="Helical" evidence="5">
    <location>
        <begin position="198"/>
        <end position="216"/>
    </location>
</feature>
<dbReference type="CDD" id="cd17321">
    <property type="entry name" value="MFS_MMR_MDR_like"/>
    <property type="match status" value="1"/>
</dbReference>
<evidence type="ECO:0000256" key="3">
    <source>
        <dbReference type="ARBA" id="ARBA00022989"/>
    </source>
</evidence>
<dbReference type="PRINTS" id="PR01035">
    <property type="entry name" value="TCRTETA"/>
</dbReference>